<sequence>MATKRIVFLLQPGVGTLTSSTTKLTAMAATAAARPRTLNSRVNTVSSHLSQRYLASSSKGPTDQVPLDANPQATSEEASPPPSPSQTGSKEGGKKGDKPGTSNSATARTKEKQKTEADRMIEQKWEKQ</sequence>
<feature type="region of interest" description="Disordered" evidence="1">
    <location>
        <begin position="30"/>
        <end position="128"/>
    </location>
</feature>
<evidence type="ECO:0000313" key="2">
    <source>
        <dbReference type="EMBL" id="KIM28492.1"/>
    </source>
</evidence>
<evidence type="ECO:0000313" key="3">
    <source>
        <dbReference type="Proteomes" id="UP000054097"/>
    </source>
</evidence>
<dbReference type="EMBL" id="KN824292">
    <property type="protein sequence ID" value="KIM28492.1"/>
    <property type="molecule type" value="Genomic_DNA"/>
</dbReference>
<dbReference type="HOGENOM" id="CLU_1960919_0_0_1"/>
<protein>
    <submittedName>
        <fullName evidence="2">Uncharacterized protein</fullName>
    </submittedName>
</protein>
<accession>A0A0C2XHB7</accession>
<feature type="compositionally biased region" description="Polar residues" evidence="1">
    <location>
        <begin position="37"/>
        <end position="61"/>
    </location>
</feature>
<keyword evidence="3" id="KW-1185">Reference proteome</keyword>
<feature type="compositionally biased region" description="Basic and acidic residues" evidence="1">
    <location>
        <begin position="108"/>
        <end position="128"/>
    </location>
</feature>
<dbReference type="Proteomes" id="UP000054097">
    <property type="component" value="Unassembled WGS sequence"/>
</dbReference>
<name>A0A0C2XHB7_SERVB</name>
<evidence type="ECO:0000256" key="1">
    <source>
        <dbReference type="SAM" id="MobiDB-lite"/>
    </source>
</evidence>
<proteinExistence type="predicted"/>
<reference evidence="3" key="2">
    <citation type="submission" date="2015-01" db="EMBL/GenBank/DDBJ databases">
        <title>Evolutionary Origins and Diversification of the Mycorrhizal Mutualists.</title>
        <authorList>
            <consortium name="DOE Joint Genome Institute"/>
            <consortium name="Mycorrhizal Genomics Consortium"/>
            <person name="Kohler A."/>
            <person name="Kuo A."/>
            <person name="Nagy L.G."/>
            <person name="Floudas D."/>
            <person name="Copeland A."/>
            <person name="Barry K.W."/>
            <person name="Cichocki N."/>
            <person name="Veneault-Fourrey C."/>
            <person name="LaButti K."/>
            <person name="Lindquist E.A."/>
            <person name="Lipzen A."/>
            <person name="Lundell T."/>
            <person name="Morin E."/>
            <person name="Murat C."/>
            <person name="Riley R."/>
            <person name="Ohm R."/>
            <person name="Sun H."/>
            <person name="Tunlid A."/>
            <person name="Henrissat B."/>
            <person name="Grigoriev I.V."/>
            <person name="Hibbett D.S."/>
            <person name="Martin F."/>
        </authorList>
    </citation>
    <scope>NUCLEOTIDE SEQUENCE [LARGE SCALE GENOMIC DNA]</scope>
    <source>
        <strain evidence="3">MAFF 305830</strain>
    </source>
</reference>
<gene>
    <name evidence="2" type="ORF">M408DRAFT_23549</name>
</gene>
<organism evidence="2 3">
    <name type="scientific">Serendipita vermifera MAFF 305830</name>
    <dbReference type="NCBI Taxonomy" id="933852"/>
    <lineage>
        <taxon>Eukaryota</taxon>
        <taxon>Fungi</taxon>
        <taxon>Dikarya</taxon>
        <taxon>Basidiomycota</taxon>
        <taxon>Agaricomycotina</taxon>
        <taxon>Agaricomycetes</taxon>
        <taxon>Sebacinales</taxon>
        <taxon>Serendipitaceae</taxon>
        <taxon>Serendipita</taxon>
    </lineage>
</organism>
<reference evidence="2 3" key="1">
    <citation type="submission" date="2014-04" db="EMBL/GenBank/DDBJ databases">
        <authorList>
            <consortium name="DOE Joint Genome Institute"/>
            <person name="Kuo A."/>
            <person name="Zuccaro A."/>
            <person name="Kohler A."/>
            <person name="Nagy L.G."/>
            <person name="Floudas D."/>
            <person name="Copeland A."/>
            <person name="Barry K.W."/>
            <person name="Cichocki N."/>
            <person name="Veneault-Fourrey C."/>
            <person name="LaButti K."/>
            <person name="Lindquist E.A."/>
            <person name="Lipzen A."/>
            <person name="Lundell T."/>
            <person name="Morin E."/>
            <person name="Murat C."/>
            <person name="Sun H."/>
            <person name="Tunlid A."/>
            <person name="Henrissat B."/>
            <person name="Grigoriev I.V."/>
            <person name="Hibbett D.S."/>
            <person name="Martin F."/>
            <person name="Nordberg H.P."/>
            <person name="Cantor M.N."/>
            <person name="Hua S.X."/>
        </authorList>
    </citation>
    <scope>NUCLEOTIDE SEQUENCE [LARGE SCALE GENOMIC DNA]</scope>
    <source>
        <strain evidence="2 3">MAFF 305830</strain>
    </source>
</reference>
<dbReference type="AlphaFoldDB" id="A0A0C2XHB7"/>